<evidence type="ECO:0000313" key="3">
    <source>
        <dbReference type="Proteomes" id="UP000676565"/>
    </source>
</evidence>
<dbReference type="RefSeq" id="WP_210653453.1">
    <property type="nucleotide sequence ID" value="NZ_JAGKQQ010000001.1"/>
</dbReference>
<protein>
    <submittedName>
        <fullName evidence="2">Uncharacterized protein</fullName>
    </submittedName>
</protein>
<evidence type="ECO:0000256" key="1">
    <source>
        <dbReference type="SAM" id="Phobius"/>
    </source>
</evidence>
<reference evidence="2 3" key="1">
    <citation type="submission" date="2021-04" db="EMBL/GenBank/DDBJ databases">
        <authorList>
            <person name="Ivanova A."/>
        </authorList>
    </citation>
    <scope>NUCLEOTIDE SEQUENCE [LARGE SCALE GENOMIC DNA]</scope>
    <source>
        <strain evidence="2 3">G18</strain>
    </source>
</reference>
<accession>A0ABS5BNT4</accession>
<keyword evidence="3" id="KW-1185">Reference proteome</keyword>
<keyword evidence="1" id="KW-0812">Transmembrane</keyword>
<keyword evidence="1" id="KW-1133">Transmembrane helix</keyword>
<organism evidence="2 3">
    <name type="scientific">Gemmata palustris</name>
    <dbReference type="NCBI Taxonomy" id="2822762"/>
    <lineage>
        <taxon>Bacteria</taxon>
        <taxon>Pseudomonadati</taxon>
        <taxon>Planctomycetota</taxon>
        <taxon>Planctomycetia</taxon>
        <taxon>Gemmatales</taxon>
        <taxon>Gemmataceae</taxon>
        <taxon>Gemmata</taxon>
    </lineage>
</organism>
<dbReference type="EMBL" id="JAGKQQ010000001">
    <property type="protein sequence ID" value="MBP3955371.1"/>
    <property type="molecule type" value="Genomic_DNA"/>
</dbReference>
<feature type="transmembrane region" description="Helical" evidence="1">
    <location>
        <begin position="15"/>
        <end position="45"/>
    </location>
</feature>
<proteinExistence type="predicted"/>
<gene>
    <name evidence="2" type="ORF">J8F10_08770</name>
</gene>
<evidence type="ECO:0000313" key="2">
    <source>
        <dbReference type="EMBL" id="MBP3955371.1"/>
    </source>
</evidence>
<comment type="caution">
    <text evidence="2">The sequence shown here is derived from an EMBL/GenBank/DDBJ whole genome shotgun (WGS) entry which is preliminary data.</text>
</comment>
<dbReference type="Proteomes" id="UP000676565">
    <property type="component" value="Unassembled WGS sequence"/>
</dbReference>
<sequence>MEQVKNYLLGQADKLTAWIGCIGLVLLFLGFTSILALLFIALVVLPEAQFSQVFKAWTAKLRGLDAK</sequence>
<keyword evidence="1" id="KW-0472">Membrane</keyword>
<name>A0ABS5BNT4_9BACT</name>